<accession>A0A834VX20</accession>
<name>A0A834VX20_9FABA</name>
<evidence type="ECO:0000313" key="1">
    <source>
        <dbReference type="EMBL" id="KAF7800973.1"/>
    </source>
</evidence>
<evidence type="ECO:0000313" key="2">
    <source>
        <dbReference type="Proteomes" id="UP000634136"/>
    </source>
</evidence>
<dbReference type="Proteomes" id="UP000634136">
    <property type="component" value="Unassembled WGS sequence"/>
</dbReference>
<proteinExistence type="predicted"/>
<protein>
    <submittedName>
        <fullName evidence="1">Uncharacterized protein</fullName>
    </submittedName>
</protein>
<reference evidence="1" key="1">
    <citation type="submission" date="2020-09" db="EMBL/GenBank/DDBJ databases">
        <title>Genome-Enabled Discovery of Anthraquinone Biosynthesis in Senna tora.</title>
        <authorList>
            <person name="Kang S.-H."/>
            <person name="Pandey R.P."/>
            <person name="Lee C.-M."/>
            <person name="Sim J.-S."/>
            <person name="Jeong J.-T."/>
            <person name="Choi B.-S."/>
            <person name="Jung M."/>
            <person name="Ginzburg D."/>
            <person name="Zhao K."/>
            <person name="Won S.Y."/>
            <person name="Oh T.-J."/>
            <person name="Yu Y."/>
            <person name="Kim N.-H."/>
            <person name="Lee O.R."/>
            <person name="Lee T.-H."/>
            <person name="Bashyal P."/>
            <person name="Kim T.-S."/>
            <person name="Lee W.-H."/>
            <person name="Kawkins C."/>
            <person name="Kim C.-K."/>
            <person name="Kim J.S."/>
            <person name="Ahn B.O."/>
            <person name="Rhee S.Y."/>
            <person name="Sohng J.K."/>
        </authorList>
    </citation>
    <scope>NUCLEOTIDE SEQUENCE</scope>
    <source>
        <tissue evidence="1">Leaf</tissue>
    </source>
</reference>
<gene>
    <name evidence="1" type="ORF">G2W53_044535</name>
</gene>
<keyword evidence="2" id="KW-1185">Reference proteome</keyword>
<dbReference type="EMBL" id="JAAIUW010000070">
    <property type="protein sequence ID" value="KAF7800973.1"/>
    <property type="molecule type" value="Genomic_DNA"/>
</dbReference>
<comment type="caution">
    <text evidence="1">The sequence shown here is derived from an EMBL/GenBank/DDBJ whole genome shotgun (WGS) entry which is preliminary data.</text>
</comment>
<organism evidence="1 2">
    <name type="scientific">Senna tora</name>
    <dbReference type="NCBI Taxonomy" id="362788"/>
    <lineage>
        <taxon>Eukaryota</taxon>
        <taxon>Viridiplantae</taxon>
        <taxon>Streptophyta</taxon>
        <taxon>Embryophyta</taxon>
        <taxon>Tracheophyta</taxon>
        <taxon>Spermatophyta</taxon>
        <taxon>Magnoliopsida</taxon>
        <taxon>eudicotyledons</taxon>
        <taxon>Gunneridae</taxon>
        <taxon>Pentapetalae</taxon>
        <taxon>rosids</taxon>
        <taxon>fabids</taxon>
        <taxon>Fabales</taxon>
        <taxon>Fabaceae</taxon>
        <taxon>Caesalpinioideae</taxon>
        <taxon>Cassia clade</taxon>
        <taxon>Senna</taxon>
    </lineage>
</organism>
<sequence length="28" mass="2670">MVMGSWLEGGGMGEVAGKGNGFGLVGDG</sequence>
<dbReference type="AlphaFoldDB" id="A0A834VX20"/>